<keyword evidence="3" id="KW-1185">Reference proteome</keyword>
<evidence type="ECO:0000256" key="1">
    <source>
        <dbReference type="SAM" id="MobiDB-lite"/>
    </source>
</evidence>
<dbReference type="AlphaFoldDB" id="A0A9W8HGZ2"/>
<organism evidence="2 3">
    <name type="scientific">Coemansia interrupta</name>
    <dbReference type="NCBI Taxonomy" id="1126814"/>
    <lineage>
        <taxon>Eukaryota</taxon>
        <taxon>Fungi</taxon>
        <taxon>Fungi incertae sedis</taxon>
        <taxon>Zoopagomycota</taxon>
        <taxon>Kickxellomycotina</taxon>
        <taxon>Kickxellomycetes</taxon>
        <taxon>Kickxellales</taxon>
        <taxon>Kickxellaceae</taxon>
        <taxon>Coemansia</taxon>
    </lineage>
</organism>
<dbReference type="EMBL" id="JANBUM010000102">
    <property type="protein sequence ID" value="KAJ2784882.1"/>
    <property type="molecule type" value="Genomic_DNA"/>
</dbReference>
<sequence length="501" mass="56360">MSRNSRRRRQRKRGVQEPAAISSADPRASAMTADSAYASVGGGPVTKGILATSETTQVEGNVLGQPTSHTVTLTQYTGPIDNSSPEAELSPELSKDTHDISRLDGDIDMQFFDVMTAHRKYIRCFVEEYIQKYFGSFYYRVAIRDRQASRLCQSLNAYFHARQSISDTTLLAAIEKKMAALDATYFDLFINASDTTQLLDLNSSDRHFHMSLLAAVQECEIYEEDANWPSADAYATAFFNRIIEDVQFILFEGHQGTFVEDRTTADRLQPGFSRVKDIAARITPFKRAYYLGILASMLGAKYIEQMGRRVFLERAQLAGYRPVPTDIDFDNNLSEEDLEVELGRPSSDHMRVLMNETKWLFASAAATLRAIELLLANLRSTSMLLGHISVEKYAQLFGEFITNNTTGTGGSERNGANNAYIANLRTISQTPDLDDPHKRLEALTRVPAENVDVIQQEQPHIQTRIDALELEVADIRKTMREMAGMHHDLREVLVILKSNKF</sequence>
<reference evidence="2" key="1">
    <citation type="submission" date="2022-07" db="EMBL/GenBank/DDBJ databases">
        <title>Phylogenomic reconstructions and comparative analyses of Kickxellomycotina fungi.</title>
        <authorList>
            <person name="Reynolds N.K."/>
            <person name="Stajich J.E."/>
            <person name="Barry K."/>
            <person name="Grigoriev I.V."/>
            <person name="Crous P."/>
            <person name="Smith M.E."/>
        </authorList>
    </citation>
    <scope>NUCLEOTIDE SEQUENCE</scope>
    <source>
        <strain evidence="2">BCRC 34489</strain>
    </source>
</reference>
<comment type="caution">
    <text evidence="2">The sequence shown here is derived from an EMBL/GenBank/DDBJ whole genome shotgun (WGS) entry which is preliminary data.</text>
</comment>
<evidence type="ECO:0000313" key="3">
    <source>
        <dbReference type="Proteomes" id="UP001140172"/>
    </source>
</evidence>
<evidence type="ECO:0000313" key="2">
    <source>
        <dbReference type="EMBL" id="KAJ2784882.1"/>
    </source>
</evidence>
<dbReference type="Proteomes" id="UP001140172">
    <property type="component" value="Unassembled WGS sequence"/>
</dbReference>
<protein>
    <submittedName>
        <fullName evidence="2">Uncharacterized protein</fullName>
    </submittedName>
</protein>
<gene>
    <name evidence="2" type="ORF">GGI15_002107</name>
</gene>
<feature type="compositionally biased region" description="Basic residues" evidence="1">
    <location>
        <begin position="1"/>
        <end position="13"/>
    </location>
</feature>
<accession>A0A9W8HGZ2</accession>
<feature type="region of interest" description="Disordered" evidence="1">
    <location>
        <begin position="1"/>
        <end position="37"/>
    </location>
</feature>
<name>A0A9W8HGZ2_9FUNG</name>
<dbReference type="OrthoDB" id="5557769at2759"/>
<proteinExistence type="predicted"/>